<evidence type="ECO:0000313" key="1">
    <source>
        <dbReference type="EMBL" id="MCM2675880.1"/>
    </source>
</evidence>
<proteinExistence type="predicted"/>
<dbReference type="RefSeq" id="WP_251607215.1">
    <property type="nucleotide sequence ID" value="NZ_JAMQJY010000001.1"/>
</dbReference>
<dbReference type="Proteomes" id="UP001203665">
    <property type="component" value="Unassembled WGS sequence"/>
</dbReference>
<keyword evidence="2" id="KW-1185">Reference proteome</keyword>
<name>A0ABT0XJH3_9BACI</name>
<reference evidence="1" key="1">
    <citation type="submission" date="2022-06" db="EMBL/GenBank/DDBJ databases">
        <title>Alkalicoccobacillus porphyridii sp. nov., isolated from a marine red alga, Porphyridium purpureum and reclassification of Shouchella plakortidis and Shouchella gibsonii as Alkalicoccobacillus plakortidis comb. nov. and Alkalicoccobacillus gibsonii comb. nov.</title>
        <authorList>
            <person name="Kim K.H."/>
            <person name="Lee J.K."/>
            <person name="Han D.M."/>
            <person name="Baek J.H."/>
            <person name="Jeon C.O."/>
        </authorList>
    </citation>
    <scope>NUCLEOTIDE SEQUENCE</scope>
    <source>
        <strain evidence="1">DSM 19153</strain>
    </source>
</reference>
<organism evidence="1 2">
    <name type="scientific">Alkalicoccobacillus plakortidis</name>
    <dbReference type="NCBI Taxonomy" id="444060"/>
    <lineage>
        <taxon>Bacteria</taxon>
        <taxon>Bacillati</taxon>
        <taxon>Bacillota</taxon>
        <taxon>Bacilli</taxon>
        <taxon>Bacillales</taxon>
        <taxon>Bacillaceae</taxon>
        <taxon>Alkalicoccobacillus</taxon>
    </lineage>
</organism>
<evidence type="ECO:0000313" key="2">
    <source>
        <dbReference type="Proteomes" id="UP001203665"/>
    </source>
</evidence>
<accession>A0ABT0XJH3</accession>
<gene>
    <name evidence="1" type="ORF">NDM98_10505</name>
</gene>
<sequence length="450" mass="52618">MSLEKKLKNQSKEHLVEWLCILAERSELVEQELNFLLENQSGQFDVKKSRALIKKVLKQYQERGGFIPRGKVAAAIGGAERVSELAAKKWAEGFYLNALELYLCVIGEMIDAIQFADDSYGEIGYIMRANFQRLFDGIDDVSGLPEEEQIAQRLLQESKKSRYSEWSDWQVELIEISALLTTTTKQRNRLELEVTKLLESNSEDDWSERYLIQQLTVNRYQMMRRFGEHEKAQAFLEQHIHLPDIRELILDEALEEENYQKVIEVAKQGETQHSQERAPGLVTKWKTYRFKAYQALGETEELQKLGTELVLNGDIEFYNKLKSLYSDDEWPVKYEQLIQQLEGKRIYTDILIEENDLVRLMQHVQANPSLVAFHYPHLLDHYPEQVKTLYQEFIRENAYIANNRKQYRSVVKLIRNLEKLGGAEEAAQVRDELIAEYNRKPAFVDELGEV</sequence>
<dbReference type="EMBL" id="JAMQJY010000001">
    <property type="protein sequence ID" value="MCM2675880.1"/>
    <property type="molecule type" value="Genomic_DNA"/>
</dbReference>
<protein>
    <submittedName>
        <fullName evidence="1">Uncharacterized protein</fullName>
    </submittedName>
</protein>
<comment type="caution">
    <text evidence="1">The sequence shown here is derived from an EMBL/GenBank/DDBJ whole genome shotgun (WGS) entry which is preliminary data.</text>
</comment>